<evidence type="ECO:0000313" key="1">
    <source>
        <dbReference type="EMBL" id="ARU55821.1"/>
    </source>
</evidence>
<proteinExistence type="predicted"/>
<sequence length="128" mass="14684">MSSILNRYPPYVIREVVMSKATGPANRNIFDWRYDEVAYKALRKGLSELQDSFSVISNKIHDPSQLLEEMLNVSEVTLSQFVMSPGSESHWEYSSIMLVKRTIEQLIGEKYTPSELELDKCYKGSTVI</sequence>
<dbReference type="KEGG" id="ome:OLMES_1746"/>
<reference evidence="1 2" key="1">
    <citation type="submission" date="2017-05" db="EMBL/GenBank/DDBJ databases">
        <title>Genomic insights into alkan degradation activity of Oleiphilus messinensis.</title>
        <authorList>
            <person name="Kozyavkin S.A."/>
            <person name="Slesarev A.I."/>
            <person name="Golyshin P.N."/>
            <person name="Korzhenkov A."/>
            <person name="Golyshina O.N."/>
            <person name="Toshchakov S.V."/>
        </authorList>
    </citation>
    <scope>NUCLEOTIDE SEQUENCE [LARGE SCALE GENOMIC DNA]</scope>
    <source>
        <strain evidence="1 2">ME102</strain>
    </source>
</reference>
<protein>
    <submittedName>
        <fullName evidence="1">Uncharacterized protein</fullName>
    </submittedName>
</protein>
<dbReference type="AlphaFoldDB" id="A0A1Y0I5Y5"/>
<organism evidence="1 2">
    <name type="scientific">Oleiphilus messinensis</name>
    <dbReference type="NCBI Taxonomy" id="141451"/>
    <lineage>
        <taxon>Bacteria</taxon>
        <taxon>Pseudomonadati</taxon>
        <taxon>Pseudomonadota</taxon>
        <taxon>Gammaproteobacteria</taxon>
        <taxon>Oceanospirillales</taxon>
        <taxon>Oleiphilaceae</taxon>
        <taxon>Oleiphilus</taxon>
    </lineage>
</organism>
<keyword evidence="2" id="KW-1185">Reference proteome</keyword>
<name>A0A1Y0I5Y5_9GAMM</name>
<accession>A0A1Y0I5Y5</accession>
<evidence type="ECO:0000313" key="2">
    <source>
        <dbReference type="Proteomes" id="UP000196027"/>
    </source>
</evidence>
<dbReference type="EMBL" id="CP021425">
    <property type="protein sequence ID" value="ARU55821.1"/>
    <property type="molecule type" value="Genomic_DNA"/>
</dbReference>
<dbReference type="Proteomes" id="UP000196027">
    <property type="component" value="Chromosome"/>
</dbReference>
<gene>
    <name evidence="1" type="ORF">OLMES_1746</name>
</gene>